<keyword evidence="5 6" id="KW-0472">Membrane</keyword>
<dbReference type="CDD" id="cd06581">
    <property type="entry name" value="TM_PBP1_LivM_like"/>
    <property type="match status" value="1"/>
</dbReference>
<feature type="transmembrane region" description="Helical" evidence="6">
    <location>
        <begin position="31"/>
        <end position="50"/>
    </location>
</feature>
<dbReference type="InterPro" id="IPR043428">
    <property type="entry name" value="LivM-like"/>
</dbReference>
<organism evidence="7 8">
    <name type="scientific">Clostridium botulinum B2 450</name>
    <dbReference type="NCBI Taxonomy" id="1379739"/>
    <lineage>
        <taxon>Bacteria</taxon>
        <taxon>Bacillati</taxon>
        <taxon>Bacillota</taxon>
        <taxon>Clostridia</taxon>
        <taxon>Eubacteriales</taxon>
        <taxon>Clostridiaceae</taxon>
        <taxon>Clostridium</taxon>
    </lineage>
</organism>
<evidence type="ECO:0000313" key="8">
    <source>
        <dbReference type="Proteomes" id="UP000032250"/>
    </source>
</evidence>
<proteinExistence type="predicted"/>
<sequence>MKLFKNNKIMFLIILAILLVAPFMITNQYILHIIITILLYSILSMSLNFVSGNAGQISVGHAAFYGIGAYTTSILMINAHLPFIIAMLLGGLLAGICGIFLGIPSLRVKGNYLCIITLGFGEIVKLILLNWDKVTGGPMGISSIPNPEFLSIFKDKNLGFYYLILFLFVIFFVILYKLTYSNHGLLMLAVRENEIAATSLGVNITSIKFFAFIISSFIAGIAGGFYATYVSFISPESFMFKESITILAMVIIGGKGNIVGSIIGAIVLAIIPELLREFNDYRMLFYGLGLVLMIVFRPDGIYGLKYRKKFTYKS</sequence>
<keyword evidence="4 6" id="KW-1133">Transmembrane helix</keyword>
<dbReference type="Pfam" id="PF02653">
    <property type="entry name" value="BPD_transp_2"/>
    <property type="match status" value="1"/>
</dbReference>
<name>A0A0D1BQD0_CLOBO</name>
<evidence type="ECO:0000256" key="4">
    <source>
        <dbReference type="ARBA" id="ARBA00022989"/>
    </source>
</evidence>
<feature type="transmembrane region" description="Helical" evidence="6">
    <location>
        <begin position="244"/>
        <end position="271"/>
    </location>
</feature>
<comment type="subcellular location">
    <subcellularLocation>
        <location evidence="1">Cell membrane</location>
        <topology evidence="1">Multi-pass membrane protein</topology>
    </subcellularLocation>
</comment>
<feature type="transmembrane region" description="Helical" evidence="6">
    <location>
        <begin position="283"/>
        <end position="304"/>
    </location>
</feature>
<feature type="transmembrane region" description="Helical" evidence="6">
    <location>
        <begin position="9"/>
        <end position="25"/>
    </location>
</feature>
<evidence type="ECO:0000256" key="1">
    <source>
        <dbReference type="ARBA" id="ARBA00004651"/>
    </source>
</evidence>
<keyword evidence="2" id="KW-1003">Cell membrane</keyword>
<feature type="transmembrane region" description="Helical" evidence="6">
    <location>
        <begin position="57"/>
        <end position="77"/>
    </location>
</feature>
<evidence type="ECO:0000256" key="5">
    <source>
        <dbReference type="ARBA" id="ARBA00023136"/>
    </source>
</evidence>
<evidence type="ECO:0000313" key="7">
    <source>
        <dbReference type="EMBL" id="KIS22475.1"/>
    </source>
</evidence>
<protein>
    <submittedName>
        <fullName evidence="7">Branched-chain amino acid ABC transporter permease</fullName>
    </submittedName>
</protein>
<dbReference type="Proteomes" id="UP000032250">
    <property type="component" value="Unassembled WGS sequence"/>
</dbReference>
<dbReference type="OrthoDB" id="9789927at2"/>
<dbReference type="AlphaFoldDB" id="A0A0D1BQD0"/>
<accession>A0A0D1BQD0</accession>
<evidence type="ECO:0000256" key="2">
    <source>
        <dbReference type="ARBA" id="ARBA00022475"/>
    </source>
</evidence>
<feature type="transmembrane region" description="Helical" evidence="6">
    <location>
        <begin position="209"/>
        <end position="232"/>
    </location>
</feature>
<evidence type="ECO:0000256" key="3">
    <source>
        <dbReference type="ARBA" id="ARBA00022692"/>
    </source>
</evidence>
<dbReference type="PANTHER" id="PTHR30482:SF10">
    <property type="entry name" value="HIGH-AFFINITY BRANCHED-CHAIN AMINO ACID TRANSPORT PROTEIN BRAE"/>
    <property type="match status" value="1"/>
</dbReference>
<dbReference type="HOGENOM" id="CLU_031365_1_2_9"/>
<dbReference type="RefSeq" id="WP_043031247.1">
    <property type="nucleotide sequence ID" value="NZ_JXSU01000007.1"/>
</dbReference>
<dbReference type="PATRIC" id="fig|1379739.3.peg.774"/>
<dbReference type="EMBL" id="JXSU01000007">
    <property type="protein sequence ID" value="KIS22475.1"/>
    <property type="molecule type" value="Genomic_DNA"/>
</dbReference>
<keyword evidence="3 6" id="KW-0812">Transmembrane</keyword>
<dbReference type="InterPro" id="IPR001851">
    <property type="entry name" value="ABC_transp_permease"/>
</dbReference>
<dbReference type="PANTHER" id="PTHR30482">
    <property type="entry name" value="HIGH-AFFINITY BRANCHED-CHAIN AMINO ACID TRANSPORT SYSTEM PERMEASE"/>
    <property type="match status" value="1"/>
</dbReference>
<dbReference type="GO" id="GO:0015658">
    <property type="term" value="F:branched-chain amino acid transmembrane transporter activity"/>
    <property type="evidence" value="ECO:0007669"/>
    <property type="project" value="InterPro"/>
</dbReference>
<comment type="caution">
    <text evidence="7">The sequence shown here is derived from an EMBL/GenBank/DDBJ whole genome shotgun (WGS) entry which is preliminary data.</text>
</comment>
<feature type="transmembrane region" description="Helical" evidence="6">
    <location>
        <begin position="160"/>
        <end position="178"/>
    </location>
</feature>
<feature type="transmembrane region" description="Helical" evidence="6">
    <location>
        <begin position="83"/>
        <end position="103"/>
    </location>
</feature>
<evidence type="ECO:0000256" key="6">
    <source>
        <dbReference type="SAM" id="Phobius"/>
    </source>
</evidence>
<reference evidence="7 8" key="1">
    <citation type="submission" date="2014-06" db="EMBL/GenBank/DDBJ databases">
        <title>Genome characterization of distinct group I Clostridium botulinum lineages.</title>
        <authorList>
            <person name="Giordani F."/>
            <person name="Anselmo A."/>
            <person name="Fillo S."/>
            <person name="Palozzi A.M."/>
            <person name="Fortunato A."/>
            <person name="Gentile B."/>
            <person name="Ciammaruconi A."/>
            <person name="Anniballi F."/>
            <person name="De Medici D."/>
            <person name="Lista F."/>
        </authorList>
    </citation>
    <scope>NUCLEOTIDE SEQUENCE [LARGE SCALE GENOMIC DNA]</scope>
    <source>
        <strain evidence="7 8">B2 450</strain>
    </source>
</reference>
<gene>
    <name evidence="7" type="ORF">N495_02345</name>
</gene>
<dbReference type="GO" id="GO:0005886">
    <property type="term" value="C:plasma membrane"/>
    <property type="evidence" value="ECO:0007669"/>
    <property type="project" value="UniProtKB-SubCell"/>
</dbReference>